<reference evidence="1" key="1">
    <citation type="journal article" date="2019" name="Environ. Microbiol.">
        <title>Fungal ecological strategies reflected in gene transcription - a case study of two litter decomposers.</title>
        <authorList>
            <person name="Barbi F."/>
            <person name="Kohler A."/>
            <person name="Barry K."/>
            <person name="Baskaran P."/>
            <person name="Daum C."/>
            <person name="Fauchery L."/>
            <person name="Ihrmark K."/>
            <person name="Kuo A."/>
            <person name="LaButti K."/>
            <person name="Lipzen A."/>
            <person name="Morin E."/>
            <person name="Grigoriev I.V."/>
            <person name="Henrissat B."/>
            <person name="Lindahl B."/>
            <person name="Martin F."/>
        </authorList>
    </citation>
    <scope>NUCLEOTIDE SEQUENCE</scope>
    <source>
        <strain evidence="1">JB14</strain>
    </source>
</reference>
<name>A0A6A4GKL7_9AGAR</name>
<dbReference type="EMBL" id="ML769893">
    <property type="protein sequence ID" value="KAE9386292.1"/>
    <property type="molecule type" value="Genomic_DNA"/>
</dbReference>
<sequence>MLYSVGNKWEKLILDKQVHATLPDYSPFWSDRQNELLRLCQDPAPSRWDWETQLQKESSLSWEWLSFFKDHVLTLPMVGLFLDATTDSGCLGLLPVFLEAPMPVVIYCGHSKDWSTSQVLPGLFPVPSKDIVNVLVSCQAPYSSQQIPAVTSPSAVKQIPAATAPSTVQQIPAASDLFAFIKRRKDARAASIAHESASQCQACLAREENGKKDRPPGKQGACVFYWDLVDGKRVCKAAGRSSYEDLWERYGPRQQHYDSIADQ</sequence>
<evidence type="ECO:0000313" key="1">
    <source>
        <dbReference type="EMBL" id="KAE9386292.1"/>
    </source>
</evidence>
<gene>
    <name evidence="1" type="ORF">BT96DRAFT_1006241</name>
</gene>
<accession>A0A6A4GKL7</accession>
<evidence type="ECO:0000313" key="2">
    <source>
        <dbReference type="Proteomes" id="UP000799118"/>
    </source>
</evidence>
<dbReference type="Proteomes" id="UP000799118">
    <property type="component" value="Unassembled WGS sequence"/>
</dbReference>
<protein>
    <submittedName>
        <fullName evidence="1">Uncharacterized protein</fullName>
    </submittedName>
</protein>
<organism evidence="1 2">
    <name type="scientific">Gymnopus androsaceus JB14</name>
    <dbReference type="NCBI Taxonomy" id="1447944"/>
    <lineage>
        <taxon>Eukaryota</taxon>
        <taxon>Fungi</taxon>
        <taxon>Dikarya</taxon>
        <taxon>Basidiomycota</taxon>
        <taxon>Agaricomycotina</taxon>
        <taxon>Agaricomycetes</taxon>
        <taxon>Agaricomycetidae</taxon>
        <taxon>Agaricales</taxon>
        <taxon>Marasmiineae</taxon>
        <taxon>Omphalotaceae</taxon>
        <taxon>Gymnopus</taxon>
    </lineage>
</organism>
<proteinExistence type="predicted"/>
<keyword evidence="2" id="KW-1185">Reference proteome</keyword>
<dbReference type="AlphaFoldDB" id="A0A6A4GKL7"/>
<dbReference type="OrthoDB" id="3237250at2759"/>